<accession>A0A016VRD1</accession>
<feature type="compositionally biased region" description="Basic residues" evidence="1">
    <location>
        <begin position="33"/>
        <end position="51"/>
    </location>
</feature>
<protein>
    <submittedName>
        <fullName evidence="2">Uncharacterized protein</fullName>
    </submittedName>
</protein>
<reference evidence="3" key="1">
    <citation type="journal article" date="2015" name="Nat. Genet.">
        <title>The genome and transcriptome of the zoonotic hookworm Ancylostoma ceylanicum identify infection-specific gene families.</title>
        <authorList>
            <person name="Schwarz E.M."/>
            <person name="Hu Y."/>
            <person name="Antoshechkin I."/>
            <person name="Miller M.M."/>
            <person name="Sternberg P.W."/>
            <person name="Aroian R.V."/>
        </authorList>
    </citation>
    <scope>NUCLEOTIDE SEQUENCE</scope>
    <source>
        <strain evidence="3">HY135</strain>
    </source>
</reference>
<proteinExistence type="predicted"/>
<dbReference type="Proteomes" id="UP000024635">
    <property type="component" value="Unassembled WGS sequence"/>
</dbReference>
<evidence type="ECO:0000313" key="2">
    <source>
        <dbReference type="EMBL" id="EYC30109.1"/>
    </source>
</evidence>
<feature type="region of interest" description="Disordered" evidence="1">
    <location>
        <begin position="1"/>
        <end position="67"/>
    </location>
</feature>
<sequence length="67" mass="7590">MPYSFGTTRQIIDEDSAGRLTHTASKAKDHTKIKAYTRRRAPARGSKRAARKREDEGGMQNDVDIRD</sequence>
<evidence type="ECO:0000313" key="3">
    <source>
        <dbReference type="Proteomes" id="UP000024635"/>
    </source>
</evidence>
<name>A0A016VRD1_9BILA</name>
<dbReference type="EMBL" id="JARK01001341">
    <property type="protein sequence ID" value="EYC30109.1"/>
    <property type="molecule type" value="Genomic_DNA"/>
</dbReference>
<dbReference type="AlphaFoldDB" id="A0A016VRD1"/>
<keyword evidence="3" id="KW-1185">Reference proteome</keyword>
<organism evidence="2 3">
    <name type="scientific">Ancylostoma ceylanicum</name>
    <dbReference type="NCBI Taxonomy" id="53326"/>
    <lineage>
        <taxon>Eukaryota</taxon>
        <taxon>Metazoa</taxon>
        <taxon>Ecdysozoa</taxon>
        <taxon>Nematoda</taxon>
        <taxon>Chromadorea</taxon>
        <taxon>Rhabditida</taxon>
        <taxon>Rhabditina</taxon>
        <taxon>Rhabditomorpha</taxon>
        <taxon>Strongyloidea</taxon>
        <taxon>Ancylostomatidae</taxon>
        <taxon>Ancylostomatinae</taxon>
        <taxon>Ancylostoma</taxon>
    </lineage>
</organism>
<gene>
    <name evidence="2" type="primary">Acey_s0005.g2456</name>
    <name evidence="2" type="ORF">Y032_0005g2456</name>
</gene>
<comment type="caution">
    <text evidence="2">The sequence shown here is derived from an EMBL/GenBank/DDBJ whole genome shotgun (WGS) entry which is preliminary data.</text>
</comment>
<evidence type="ECO:0000256" key="1">
    <source>
        <dbReference type="SAM" id="MobiDB-lite"/>
    </source>
</evidence>
<feature type="compositionally biased region" description="Polar residues" evidence="1">
    <location>
        <begin position="1"/>
        <end position="10"/>
    </location>
</feature>